<reference evidence="2" key="1">
    <citation type="submission" date="2012-08" db="EMBL/GenBank/DDBJ databases">
        <title>The Genome Sequence of Wuchereria bancrofti.</title>
        <authorList>
            <person name="Nutman T.B."/>
            <person name="Fink D.L."/>
            <person name="Russ C."/>
            <person name="Young S."/>
            <person name="Zeng Q."/>
            <person name="Koehrsen M."/>
            <person name="Alvarado L."/>
            <person name="Berlin A."/>
            <person name="Chapman S.B."/>
            <person name="Chen Z."/>
            <person name="Freedman E."/>
            <person name="Gellesch M."/>
            <person name="Goldberg J."/>
            <person name="Griggs A."/>
            <person name="Gujja S."/>
            <person name="Heilman E.R."/>
            <person name="Heiman D."/>
            <person name="Hepburn T."/>
            <person name="Howarth C."/>
            <person name="Jen D."/>
            <person name="Larson L."/>
            <person name="Lewis B."/>
            <person name="Mehta T."/>
            <person name="Park D."/>
            <person name="Pearson M."/>
            <person name="Roberts A."/>
            <person name="Saif S."/>
            <person name="Shea T."/>
            <person name="Shenoy N."/>
            <person name="Sisk P."/>
            <person name="Stolte C."/>
            <person name="Sykes S."/>
            <person name="Walk T."/>
            <person name="White J."/>
            <person name="Yandava C."/>
            <person name="Haas B."/>
            <person name="Henn M.R."/>
            <person name="Nusbaum C."/>
            <person name="Birren B."/>
        </authorList>
    </citation>
    <scope>NUCLEOTIDE SEQUENCE [LARGE SCALE GENOMIC DNA]</scope>
    <source>
        <strain evidence="2">NA</strain>
    </source>
</reference>
<protein>
    <submittedName>
        <fullName evidence="1">Uncharacterized protein</fullName>
    </submittedName>
</protein>
<evidence type="ECO:0000313" key="2">
    <source>
        <dbReference type="Proteomes" id="UP000004810"/>
    </source>
</evidence>
<comment type="caution">
    <text evidence="1">The sequence shown here is derived from an EMBL/GenBank/DDBJ whole genome shotgun (WGS) entry which is preliminary data.</text>
</comment>
<proteinExistence type="predicted"/>
<organism evidence="1 2">
    <name type="scientific">Wuchereria bancrofti</name>
    <dbReference type="NCBI Taxonomy" id="6293"/>
    <lineage>
        <taxon>Eukaryota</taxon>
        <taxon>Metazoa</taxon>
        <taxon>Ecdysozoa</taxon>
        <taxon>Nematoda</taxon>
        <taxon>Chromadorea</taxon>
        <taxon>Rhabditida</taxon>
        <taxon>Spirurina</taxon>
        <taxon>Spiruromorpha</taxon>
        <taxon>Filarioidea</taxon>
        <taxon>Onchocercidae</taxon>
        <taxon>Wuchereria</taxon>
    </lineage>
</organism>
<dbReference type="AlphaFoldDB" id="J9DXS8"/>
<feature type="non-terminal residue" evidence="1">
    <location>
        <position position="85"/>
    </location>
</feature>
<name>J9DXS8_WUCBA</name>
<accession>J9DXS8</accession>
<dbReference type="EMBL" id="ADBV01011896">
    <property type="protein sequence ID" value="EJW74616.1"/>
    <property type="molecule type" value="Genomic_DNA"/>
</dbReference>
<evidence type="ECO:0000313" key="1">
    <source>
        <dbReference type="EMBL" id="EJW74616.1"/>
    </source>
</evidence>
<gene>
    <name evidence="1" type="ORF">WUBG_14480</name>
</gene>
<sequence length="85" mass="9423">QTYACNPLSYLNNCPVNYECAKSNHPNISVCCLTSTTTTTTITTTTTTITTISTKTIKPECPTFWHPYENYQTGDKQFCNGIADT</sequence>
<dbReference type="Proteomes" id="UP000004810">
    <property type="component" value="Unassembled WGS sequence"/>
</dbReference>
<feature type="non-terminal residue" evidence="1">
    <location>
        <position position="1"/>
    </location>
</feature>